<gene>
    <name evidence="6" type="ORF">GSONMT00039390001</name>
</gene>
<dbReference type="CDD" id="cd16869">
    <property type="entry name" value="ARID_ARID5"/>
    <property type="match status" value="1"/>
</dbReference>
<dbReference type="EMBL" id="FR905666">
    <property type="protein sequence ID" value="CDQ80847.1"/>
    <property type="molecule type" value="Genomic_DNA"/>
</dbReference>
<reference evidence="6" key="2">
    <citation type="submission" date="2014-03" db="EMBL/GenBank/DDBJ databases">
        <authorList>
            <person name="Genoscope - CEA"/>
        </authorList>
    </citation>
    <scope>NUCLEOTIDE SEQUENCE</scope>
</reference>
<evidence type="ECO:0000256" key="2">
    <source>
        <dbReference type="ARBA" id="ARBA00023163"/>
    </source>
</evidence>
<feature type="region of interest" description="Disordered" evidence="4">
    <location>
        <begin position="570"/>
        <end position="594"/>
    </location>
</feature>
<dbReference type="PROSITE" id="PS51011">
    <property type="entry name" value="ARID"/>
    <property type="match status" value="1"/>
</dbReference>
<evidence type="ECO:0000313" key="7">
    <source>
        <dbReference type="Proteomes" id="UP000193380"/>
    </source>
</evidence>
<organism evidence="6 7">
    <name type="scientific">Oncorhynchus mykiss</name>
    <name type="common">Rainbow trout</name>
    <name type="synonym">Salmo gairdneri</name>
    <dbReference type="NCBI Taxonomy" id="8022"/>
    <lineage>
        <taxon>Eukaryota</taxon>
        <taxon>Metazoa</taxon>
        <taxon>Chordata</taxon>
        <taxon>Craniata</taxon>
        <taxon>Vertebrata</taxon>
        <taxon>Euteleostomi</taxon>
        <taxon>Actinopterygii</taxon>
        <taxon>Neopterygii</taxon>
        <taxon>Teleostei</taxon>
        <taxon>Protacanthopterygii</taxon>
        <taxon>Salmoniformes</taxon>
        <taxon>Salmonidae</taxon>
        <taxon>Salmoninae</taxon>
        <taxon>Oncorhynchus</taxon>
    </lineage>
</organism>
<protein>
    <recommendedName>
        <fullName evidence="5">ARID domain-containing protein</fullName>
    </recommendedName>
</protein>
<evidence type="ECO:0000313" key="6">
    <source>
        <dbReference type="EMBL" id="CDQ80847.1"/>
    </source>
</evidence>
<feature type="region of interest" description="Disordered" evidence="4">
    <location>
        <begin position="631"/>
        <end position="651"/>
    </location>
</feature>
<dbReference type="GO" id="GO:0005634">
    <property type="term" value="C:nucleus"/>
    <property type="evidence" value="ECO:0007669"/>
    <property type="project" value="TreeGrafter"/>
</dbReference>
<keyword evidence="1" id="KW-0805">Transcription regulation</keyword>
<dbReference type="Proteomes" id="UP000193380">
    <property type="component" value="Unassembled WGS sequence"/>
</dbReference>
<feature type="compositionally biased region" description="Low complexity" evidence="4">
    <location>
        <begin position="465"/>
        <end position="483"/>
    </location>
</feature>
<dbReference type="Pfam" id="PF01388">
    <property type="entry name" value="ARID"/>
    <property type="match status" value="1"/>
</dbReference>
<dbReference type="Gene3D" id="1.10.150.60">
    <property type="entry name" value="ARID DNA-binding domain"/>
    <property type="match status" value="1"/>
</dbReference>
<proteinExistence type="predicted"/>
<feature type="compositionally biased region" description="Basic and acidic residues" evidence="4">
    <location>
        <begin position="430"/>
        <end position="446"/>
    </location>
</feature>
<dbReference type="PaxDb" id="8022-A0A060XNQ3"/>
<dbReference type="AlphaFoldDB" id="A0A060XNQ3"/>
<feature type="region of interest" description="Disordered" evidence="4">
    <location>
        <begin position="315"/>
        <end position="364"/>
    </location>
</feature>
<dbReference type="InterPro" id="IPR036431">
    <property type="entry name" value="ARID_dom_sf"/>
</dbReference>
<dbReference type="SMART" id="SM00501">
    <property type="entry name" value="BRIGHT"/>
    <property type="match status" value="1"/>
</dbReference>
<feature type="compositionally biased region" description="Basic and acidic residues" evidence="4">
    <location>
        <begin position="510"/>
        <end position="527"/>
    </location>
</feature>
<feature type="region of interest" description="Disordered" evidence="4">
    <location>
        <begin position="714"/>
        <end position="737"/>
    </location>
</feature>
<feature type="compositionally biased region" description="Polar residues" evidence="4">
    <location>
        <begin position="728"/>
        <end position="737"/>
    </location>
</feature>
<feature type="region of interest" description="Disordered" evidence="4">
    <location>
        <begin position="399"/>
        <end position="450"/>
    </location>
</feature>
<name>A0A060XNQ3_ONCMY</name>
<dbReference type="InterPro" id="IPR051232">
    <property type="entry name" value="ARID/SWI1_ChromRemod"/>
</dbReference>
<dbReference type="STRING" id="8022.A0A060XNQ3"/>
<sequence length="774" mass="87148">MNRLDWSDFQHIAGRSLGIHLPKSVGPWCHSEGTGQVCVSMCGEVTILWKTGVETVLKLPICRYKTLIYRACGCAAAWCGGLRLRPSHLYSVSEITDCSQTVWCLRNKLLFVVTYAEYNLTVRSYSGYRYRVNVRGHRLVKADIMAQAQEERPSEQEKEMGEETFLKDLYLYMKKRDTPIERIPHLGFKQIDLFMMYKTVKSMGGYLQVTTQQQWKQVYNTLGGNPRSTSAATCTRRHYEKLLLAYECHVRGENYMEVLPRHQQKRLHYSSLSEEEECPRTAKRSMTYGALQTSQQQNPHHFLTDSRVRIIPMPAHYHPNYHHPSHPALPPYVHPPLTPSSHLSSHPRPQPPYLPSPQGQTERAKQPLERLRLLANRYMCSSDWNEPLNLSCKKSCLESGGQPASSFAPPPSNKTPKFLNTPSPLYPTKEMAKEEGCETPEGKSPPERSYLYPLATRDGYVIDLTSSSGGSSRSPTPASSPGTKTESPVSCPLQSHKASAPSMVHVPRPLKREYPDWPRGERGESPKHSPGPLNLSCALPSPPRETGGRMEIQIPLALLQDWIKGGLLCGPAGSRPGAPSLQGPTPPEPRERTQTRTDISLTMANHADQVFHSPHRDQDRSSGYLRERSLERYRNLPSHTTTSPTSSHRQPMAPYQISSYKAQLSGNTLRNPASRDLYPWEKQENTRRPYHPSPMHPHDLRDRAQPIPLKIHPSSQSLEQDDVGPTSLACSTDTSQGMVENSRKALMVDPSSSSLIPLTTEEFMKLKRLISSSS</sequence>
<accession>A0A060XNQ3</accession>
<evidence type="ECO:0000256" key="4">
    <source>
        <dbReference type="SAM" id="MobiDB-lite"/>
    </source>
</evidence>
<feature type="compositionally biased region" description="Low complexity" evidence="4">
    <location>
        <begin position="637"/>
        <end position="648"/>
    </location>
</feature>
<dbReference type="PANTHER" id="PTHR13964:SF25">
    <property type="entry name" value="AT-RICH INTERACTIVE DOMAIN-CONTAINING PROTEIN 5A"/>
    <property type="match status" value="1"/>
</dbReference>
<feature type="compositionally biased region" description="Polar residues" evidence="4">
    <location>
        <begin position="484"/>
        <end position="497"/>
    </location>
</feature>
<dbReference type="InterPro" id="IPR001606">
    <property type="entry name" value="ARID_dom"/>
</dbReference>
<evidence type="ECO:0000256" key="3">
    <source>
        <dbReference type="ARBA" id="ARBA00023242"/>
    </source>
</evidence>
<feature type="compositionally biased region" description="Pro residues" evidence="4">
    <location>
        <begin position="327"/>
        <end position="338"/>
    </location>
</feature>
<dbReference type="SUPFAM" id="SSF46774">
    <property type="entry name" value="ARID-like"/>
    <property type="match status" value="1"/>
</dbReference>
<dbReference type="PANTHER" id="PTHR13964">
    <property type="entry name" value="RBP-RELATED"/>
    <property type="match status" value="1"/>
</dbReference>
<evidence type="ECO:0000256" key="1">
    <source>
        <dbReference type="ARBA" id="ARBA00023015"/>
    </source>
</evidence>
<feature type="domain" description="ARID" evidence="5">
    <location>
        <begin position="159"/>
        <end position="251"/>
    </location>
</feature>
<keyword evidence="2" id="KW-0804">Transcription</keyword>
<keyword evidence="3" id="KW-0539">Nucleus</keyword>
<evidence type="ECO:0000259" key="5">
    <source>
        <dbReference type="PROSITE" id="PS51011"/>
    </source>
</evidence>
<dbReference type="GO" id="GO:0006357">
    <property type="term" value="P:regulation of transcription by RNA polymerase II"/>
    <property type="evidence" value="ECO:0007669"/>
    <property type="project" value="TreeGrafter"/>
</dbReference>
<reference evidence="6" key="1">
    <citation type="journal article" date="2014" name="Nat. Commun.">
        <title>The rainbow trout genome provides novel insights into evolution after whole-genome duplication in vertebrates.</title>
        <authorList>
            <person name="Berthelot C."/>
            <person name="Brunet F."/>
            <person name="Chalopin D."/>
            <person name="Juanchich A."/>
            <person name="Bernard M."/>
            <person name="Noel B."/>
            <person name="Bento P."/>
            <person name="Da Silva C."/>
            <person name="Labadie K."/>
            <person name="Alberti A."/>
            <person name="Aury J.M."/>
            <person name="Louis A."/>
            <person name="Dehais P."/>
            <person name="Bardou P."/>
            <person name="Montfort J."/>
            <person name="Klopp C."/>
            <person name="Cabau C."/>
            <person name="Gaspin C."/>
            <person name="Thorgaard G.H."/>
            <person name="Boussaha M."/>
            <person name="Quillet E."/>
            <person name="Guyomard R."/>
            <person name="Galiana D."/>
            <person name="Bobe J."/>
            <person name="Volff J.N."/>
            <person name="Genet C."/>
            <person name="Wincker P."/>
            <person name="Jaillon O."/>
            <person name="Roest Crollius H."/>
            <person name="Guiguen Y."/>
        </authorList>
    </citation>
    <scope>NUCLEOTIDE SEQUENCE [LARGE SCALE GENOMIC DNA]</scope>
</reference>
<dbReference type="GO" id="GO:0000976">
    <property type="term" value="F:transcription cis-regulatory region binding"/>
    <property type="evidence" value="ECO:0007669"/>
    <property type="project" value="TreeGrafter"/>
</dbReference>
<feature type="region of interest" description="Disordered" evidence="4">
    <location>
        <begin position="462"/>
        <end position="548"/>
    </location>
</feature>
<feature type="compositionally biased region" description="Polar residues" evidence="4">
    <location>
        <begin position="414"/>
        <end position="423"/>
    </location>
</feature>
<dbReference type="SMART" id="SM01014">
    <property type="entry name" value="ARID"/>
    <property type="match status" value="1"/>
</dbReference>